<dbReference type="Pfam" id="PF03188">
    <property type="entry name" value="Cytochrom_B561"/>
    <property type="match status" value="1"/>
</dbReference>
<feature type="transmembrane region" description="Helical" evidence="11">
    <location>
        <begin position="121"/>
        <end position="148"/>
    </location>
</feature>
<keyword evidence="4" id="KW-0349">Heme</keyword>
<organism evidence="13 14">
    <name type="scientific">Ceratopteris richardii</name>
    <name type="common">Triangle waterfern</name>
    <dbReference type="NCBI Taxonomy" id="49495"/>
    <lineage>
        <taxon>Eukaryota</taxon>
        <taxon>Viridiplantae</taxon>
        <taxon>Streptophyta</taxon>
        <taxon>Embryophyta</taxon>
        <taxon>Tracheophyta</taxon>
        <taxon>Polypodiopsida</taxon>
        <taxon>Polypodiidae</taxon>
        <taxon>Polypodiales</taxon>
        <taxon>Pteridineae</taxon>
        <taxon>Pteridaceae</taxon>
        <taxon>Parkerioideae</taxon>
        <taxon>Ceratopteris</taxon>
    </lineage>
</organism>
<evidence type="ECO:0000256" key="8">
    <source>
        <dbReference type="ARBA" id="ARBA00022989"/>
    </source>
</evidence>
<keyword evidence="5 11" id="KW-0812">Transmembrane</keyword>
<keyword evidence="6" id="KW-0479">Metal-binding</keyword>
<evidence type="ECO:0000313" key="13">
    <source>
        <dbReference type="EMBL" id="KAH7295791.1"/>
    </source>
</evidence>
<gene>
    <name evidence="13" type="ORF">KP509_27G066100</name>
</gene>
<keyword evidence="8 11" id="KW-1133">Transmembrane helix</keyword>
<dbReference type="EMBL" id="CM035432">
    <property type="protein sequence ID" value="KAH7295792.1"/>
    <property type="molecule type" value="Genomic_DNA"/>
</dbReference>
<feature type="transmembrane region" description="Helical" evidence="11">
    <location>
        <begin position="204"/>
        <end position="225"/>
    </location>
</feature>
<evidence type="ECO:0000256" key="5">
    <source>
        <dbReference type="ARBA" id="ARBA00022692"/>
    </source>
</evidence>
<dbReference type="SMART" id="SM00665">
    <property type="entry name" value="B561"/>
    <property type="match status" value="1"/>
</dbReference>
<keyword evidence="3" id="KW-0813">Transport</keyword>
<dbReference type="GO" id="GO:0046872">
    <property type="term" value="F:metal ion binding"/>
    <property type="evidence" value="ECO:0007669"/>
    <property type="project" value="UniProtKB-KW"/>
</dbReference>
<evidence type="ECO:0000256" key="7">
    <source>
        <dbReference type="ARBA" id="ARBA00022982"/>
    </source>
</evidence>
<dbReference type="Proteomes" id="UP000825935">
    <property type="component" value="Chromosome 27"/>
</dbReference>
<keyword evidence="10 11" id="KW-0472">Membrane</keyword>
<evidence type="ECO:0000256" key="1">
    <source>
        <dbReference type="ARBA" id="ARBA00001970"/>
    </source>
</evidence>
<dbReference type="PROSITE" id="PS50939">
    <property type="entry name" value="CYTOCHROME_B561"/>
    <property type="match status" value="1"/>
</dbReference>
<proteinExistence type="predicted"/>
<feature type="transmembrane region" description="Helical" evidence="11">
    <location>
        <begin position="160"/>
        <end position="183"/>
    </location>
</feature>
<evidence type="ECO:0000256" key="3">
    <source>
        <dbReference type="ARBA" id="ARBA00022448"/>
    </source>
</evidence>
<evidence type="ECO:0000256" key="9">
    <source>
        <dbReference type="ARBA" id="ARBA00023004"/>
    </source>
</evidence>
<dbReference type="InterPro" id="IPR043205">
    <property type="entry name" value="CYB561/CYBRD1-like"/>
</dbReference>
<name>A0A8T2RIM0_CERRI</name>
<comment type="subcellular location">
    <subcellularLocation>
        <location evidence="2">Membrane</location>
        <topology evidence="2">Multi-pass membrane protein</topology>
    </subcellularLocation>
</comment>
<dbReference type="GO" id="GO:0016491">
    <property type="term" value="F:oxidoreductase activity"/>
    <property type="evidence" value="ECO:0007669"/>
    <property type="project" value="InterPro"/>
</dbReference>
<dbReference type="InterPro" id="IPR006593">
    <property type="entry name" value="Cyt_b561/ferric_Rdtase_TM"/>
</dbReference>
<evidence type="ECO:0000259" key="12">
    <source>
        <dbReference type="PROSITE" id="PS50939"/>
    </source>
</evidence>
<dbReference type="OrthoDB" id="907479at2759"/>
<evidence type="ECO:0000313" key="14">
    <source>
        <dbReference type="Proteomes" id="UP000825935"/>
    </source>
</evidence>
<dbReference type="Gene3D" id="1.20.120.1770">
    <property type="match status" value="1"/>
</dbReference>
<dbReference type="AlphaFoldDB" id="A0A8T2RIM0"/>
<evidence type="ECO:0000256" key="2">
    <source>
        <dbReference type="ARBA" id="ARBA00004141"/>
    </source>
</evidence>
<comment type="cofactor">
    <cofactor evidence="1">
        <name>heme b</name>
        <dbReference type="ChEBI" id="CHEBI:60344"/>
    </cofactor>
</comment>
<dbReference type="FunFam" id="1.20.120.1770:FF:000001">
    <property type="entry name" value="Cytochrome b reductase 1"/>
    <property type="match status" value="1"/>
</dbReference>
<reference evidence="13 14" key="1">
    <citation type="submission" date="2021-08" db="EMBL/GenBank/DDBJ databases">
        <title>WGS assembly of Ceratopteris richardii.</title>
        <authorList>
            <person name="Marchant D.B."/>
            <person name="Chen G."/>
            <person name="Jenkins J."/>
            <person name="Shu S."/>
            <person name="Leebens-Mack J."/>
            <person name="Grimwood J."/>
            <person name="Schmutz J."/>
            <person name="Soltis P."/>
            <person name="Soltis D."/>
            <person name="Chen Z.-H."/>
        </authorList>
    </citation>
    <scope>NUCLEOTIDE SEQUENCE [LARGE SCALE GENOMIC DNA]</scope>
    <source>
        <strain evidence="13">Whitten #5841</strain>
        <tissue evidence="13">Leaf</tissue>
    </source>
</reference>
<evidence type="ECO:0000256" key="4">
    <source>
        <dbReference type="ARBA" id="ARBA00022617"/>
    </source>
</evidence>
<evidence type="ECO:0000256" key="11">
    <source>
        <dbReference type="SAM" id="Phobius"/>
    </source>
</evidence>
<evidence type="ECO:0000256" key="10">
    <source>
        <dbReference type="ARBA" id="ARBA00023136"/>
    </source>
</evidence>
<feature type="transmembrane region" description="Helical" evidence="11">
    <location>
        <begin position="20"/>
        <end position="39"/>
    </location>
</feature>
<keyword evidence="14" id="KW-1185">Reference proteome</keyword>
<evidence type="ECO:0000256" key="6">
    <source>
        <dbReference type="ARBA" id="ARBA00022723"/>
    </source>
</evidence>
<comment type="caution">
    <text evidence="13">The sequence shown here is derived from an EMBL/GenBank/DDBJ whole genome shotgun (WGS) entry which is preliminary data.</text>
</comment>
<feature type="domain" description="Cytochrome b561" evidence="12">
    <location>
        <begin position="20"/>
        <end position="224"/>
    </location>
</feature>
<dbReference type="PANTHER" id="PTHR10106">
    <property type="entry name" value="CYTOCHROME B561-RELATED"/>
    <property type="match status" value="1"/>
</dbReference>
<protein>
    <recommendedName>
        <fullName evidence="12">Cytochrome b561 domain-containing protein</fullName>
    </recommendedName>
</protein>
<keyword evidence="9" id="KW-0408">Iron</keyword>
<accession>A0A8T2RIM0</accession>
<dbReference type="OMA" id="NWHPVLA"/>
<sequence length="239" mass="26124">MVSWRSSSAWGVQPTPFVYAAHILGIVSVVLVFVWNIQFRGGINFNSSNKSLIFNVHPPLMLLGFLFLGSEAVMAFKSIPASKQTRKSVHLFLHFCALALGIVGIIAVFKNHNLSGIDNLYSLHSWLGLVTTILYGIQWVIGFITFFFPGLAQSSRAAVLPWHVFFGMFVYGLALATSELGFLEKLTFLQQGGTIARFSTEAMLVNALGLIVMLLGICVVIAAILPVDQAAPDDYSPIE</sequence>
<keyword evidence="7" id="KW-0249">Electron transport</keyword>
<dbReference type="GO" id="GO:0016020">
    <property type="term" value="C:membrane"/>
    <property type="evidence" value="ECO:0007669"/>
    <property type="project" value="UniProtKB-SubCell"/>
</dbReference>
<dbReference type="PANTHER" id="PTHR10106:SF22">
    <property type="entry name" value="TRANSMEMBRANE ASCORBATE FERRIREDUCTASE 1"/>
    <property type="match status" value="1"/>
</dbReference>
<dbReference type="EMBL" id="CM035432">
    <property type="protein sequence ID" value="KAH7295791.1"/>
    <property type="molecule type" value="Genomic_DNA"/>
</dbReference>
<dbReference type="CDD" id="cd08766">
    <property type="entry name" value="Cyt_b561_ACYB-1_like"/>
    <property type="match status" value="1"/>
</dbReference>
<feature type="transmembrane region" description="Helical" evidence="11">
    <location>
        <begin position="60"/>
        <end position="79"/>
    </location>
</feature>
<feature type="transmembrane region" description="Helical" evidence="11">
    <location>
        <begin position="91"/>
        <end position="109"/>
    </location>
</feature>